<feature type="region of interest" description="Disordered" evidence="1">
    <location>
        <begin position="86"/>
        <end position="109"/>
    </location>
</feature>
<protein>
    <submittedName>
        <fullName evidence="2">Uncharacterized protein</fullName>
    </submittedName>
</protein>
<sequence>MEARAVKVNTACSPAVEQAVLPVGSLRAQVGPTEDAFSGSHLGSGGIALARIPGVGRQQPVPVRGGGNREQRRYFLRGSFLGAGECGTRAGETAGEHQQNQSSTEPCLDDPCAVHSSRGTAQHSCEI</sequence>
<evidence type="ECO:0000313" key="2">
    <source>
        <dbReference type="EMBL" id="KAF3847715.1"/>
    </source>
</evidence>
<reference evidence="2 3" key="1">
    <citation type="submission" date="2020-03" db="EMBL/GenBank/DDBJ databases">
        <title>Dissostichus mawsoni Genome sequencing and assembly.</title>
        <authorList>
            <person name="Park H."/>
        </authorList>
    </citation>
    <scope>NUCLEOTIDE SEQUENCE [LARGE SCALE GENOMIC DNA]</scope>
    <source>
        <strain evidence="2">DM0001</strain>
        <tissue evidence="2">Muscle</tissue>
    </source>
</reference>
<accession>A0A7J5YE44</accession>
<feature type="compositionally biased region" description="Polar residues" evidence="1">
    <location>
        <begin position="96"/>
        <end position="105"/>
    </location>
</feature>
<comment type="caution">
    <text evidence="2">The sequence shown here is derived from an EMBL/GenBank/DDBJ whole genome shotgun (WGS) entry which is preliminary data.</text>
</comment>
<proteinExistence type="predicted"/>
<dbReference type="AlphaFoldDB" id="A0A7J5YE44"/>
<gene>
    <name evidence="2" type="ORF">F7725_020743</name>
</gene>
<evidence type="ECO:0000313" key="3">
    <source>
        <dbReference type="Proteomes" id="UP000518266"/>
    </source>
</evidence>
<dbReference type="EMBL" id="JAAKFY010000013">
    <property type="protein sequence ID" value="KAF3847715.1"/>
    <property type="molecule type" value="Genomic_DNA"/>
</dbReference>
<organism evidence="2 3">
    <name type="scientific">Dissostichus mawsoni</name>
    <name type="common">Antarctic cod</name>
    <dbReference type="NCBI Taxonomy" id="36200"/>
    <lineage>
        <taxon>Eukaryota</taxon>
        <taxon>Metazoa</taxon>
        <taxon>Chordata</taxon>
        <taxon>Craniata</taxon>
        <taxon>Vertebrata</taxon>
        <taxon>Euteleostomi</taxon>
        <taxon>Actinopterygii</taxon>
        <taxon>Neopterygii</taxon>
        <taxon>Teleostei</taxon>
        <taxon>Neoteleostei</taxon>
        <taxon>Acanthomorphata</taxon>
        <taxon>Eupercaria</taxon>
        <taxon>Perciformes</taxon>
        <taxon>Notothenioidei</taxon>
        <taxon>Nototheniidae</taxon>
        <taxon>Dissostichus</taxon>
    </lineage>
</organism>
<evidence type="ECO:0000256" key="1">
    <source>
        <dbReference type="SAM" id="MobiDB-lite"/>
    </source>
</evidence>
<dbReference type="Proteomes" id="UP000518266">
    <property type="component" value="Unassembled WGS sequence"/>
</dbReference>
<name>A0A7J5YE44_DISMA</name>
<keyword evidence="3" id="KW-1185">Reference proteome</keyword>